<keyword evidence="3" id="KW-1185">Reference proteome</keyword>
<organism evidence="2 3">
    <name type="scientific">Pseudaeromonas paramecii</name>
    <dbReference type="NCBI Taxonomy" id="2138166"/>
    <lineage>
        <taxon>Bacteria</taxon>
        <taxon>Pseudomonadati</taxon>
        <taxon>Pseudomonadota</taxon>
        <taxon>Gammaproteobacteria</taxon>
        <taxon>Aeromonadales</taxon>
        <taxon>Aeromonadaceae</taxon>
        <taxon>Pseudaeromonas</taxon>
    </lineage>
</organism>
<name>A0ABP8Q2G4_9GAMM</name>
<evidence type="ECO:0000313" key="2">
    <source>
        <dbReference type="EMBL" id="GAA4495879.1"/>
    </source>
</evidence>
<keyword evidence="1" id="KW-0378">Hydrolase</keyword>
<sequence length="570" mass="63880">MCTTMAVGKHATLDGSVIIAHSDDDVSDERLIQVPATSGHAPARDTRPVYYDNAALGPMTDPVSGRLYNASELYRYIGGSRGPGYQLTEEEKAARDLYDSIPLGSIPQVASTYAYFDSSYGVMNEKRLMIGECTCGAKVHPTPEPGMRLFYSAELSRVALERCSNARQAIQLMGQLIADYGYYGTGETLLIGDTDEAWVMEMCGYDMDGTDGLWVAQRVPDNGYFVAANQFRIREVLTDSDDFMYSENLHEVCEALGWWDPAISPLLDWLPTVSFGEYSHPYYSLRRVWRALTKAKPSANLPAWVENGYTRAYPFTLVPDRKLAVADVAAIYRDHYEGTEFDLTRGAGAGPWSNPTRYENNPDQGNAFEINVYAPKGAWERPLSIYRCGMMWINQARAGLPEALSGIAWVGLDRPAANCLLPFYCGVTKLPDCVQRMNLLDFDMESAWWAFNFVANFATLKYGYMMPDLQAVQAKLEAVAYGKIAEFNQDEGNPTPEQLTGFCCEHADAVRKAWWSLANQLIVKYNDGCLTNPTVTMQKIDYPEPWLRQAGYYQGPISYDRQVCREDRAE</sequence>
<protein>
    <recommendedName>
        <fullName evidence="1">Dipeptidase</fullName>
        <ecNumber evidence="1">3.4.-.-</ecNumber>
    </recommendedName>
</protein>
<dbReference type="Proteomes" id="UP001501321">
    <property type="component" value="Unassembled WGS sequence"/>
</dbReference>
<dbReference type="PANTHER" id="PTHR12994:SF17">
    <property type="entry name" value="LD30995P"/>
    <property type="match status" value="1"/>
</dbReference>
<gene>
    <name evidence="2" type="ORF">GCM10023095_09890</name>
</gene>
<accession>A0ABP8Q2G4</accession>
<dbReference type="InterPro" id="IPR005322">
    <property type="entry name" value="Peptidase_C69"/>
</dbReference>
<comment type="similarity">
    <text evidence="1">Belongs to the peptidase C69 family.</text>
</comment>
<comment type="catalytic activity">
    <reaction evidence="1">
        <text>an L-aminoacyl-L-amino acid + H2O = 2 an L-alpha-amino acid</text>
        <dbReference type="Rhea" id="RHEA:48940"/>
        <dbReference type="ChEBI" id="CHEBI:15377"/>
        <dbReference type="ChEBI" id="CHEBI:59869"/>
        <dbReference type="ChEBI" id="CHEBI:77460"/>
    </reaction>
</comment>
<dbReference type="Pfam" id="PF03577">
    <property type="entry name" value="Peptidase_C69"/>
    <property type="match status" value="1"/>
</dbReference>
<proteinExistence type="inferred from homology"/>
<evidence type="ECO:0000313" key="3">
    <source>
        <dbReference type="Proteomes" id="UP001501321"/>
    </source>
</evidence>
<comment type="caution">
    <text evidence="2">The sequence shown here is derived from an EMBL/GenBank/DDBJ whole genome shotgun (WGS) entry which is preliminary data.</text>
</comment>
<dbReference type="EC" id="3.4.-.-" evidence="1"/>
<evidence type="ECO:0000256" key="1">
    <source>
        <dbReference type="RuleBase" id="RU364089"/>
    </source>
</evidence>
<keyword evidence="1" id="KW-0645">Protease</keyword>
<reference evidence="3" key="1">
    <citation type="journal article" date="2019" name="Int. J. Syst. Evol. Microbiol.">
        <title>The Global Catalogue of Microorganisms (GCM) 10K type strain sequencing project: providing services to taxonomists for standard genome sequencing and annotation.</title>
        <authorList>
            <consortium name="The Broad Institute Genomics Platform"/>
            <consortium name="The Broad Institute Genome Sequencing Center for Infectious Disease"/>
            <person name="Wu L."/>
            <person name="Ma J."/>
        </authorList>
    </citation>
    <scope>NUCLEOTIDE SEQUENCE [LARGE SCALE GENOMIC DNA]</scope>
    <source>
        <strain evidence="3">JCM 32226</strain>
    </source>
</reference>
<dbReference type="PANTHER" id="PTHR12994">
    <property type="entry name" value="SECERNIN"/>
    <property type="match status" value="1"/>
</dbReference>
<dbReference type="Gene3D" id="3.60.60.10">
    <property type="entry name" value="Penicillin V Acylase, Chain A"/>
    <property type="match status" value="1"/>
</dbReference>
<dbReference type="RefSeq" id="WP_345010672.1">
    <property type="nucleotide sequence ID" value="NZ_BAABFC010000007.1"/>
</dbReference>
<keyword evidence="1" id="KW-0224">Dipeptidase</keyword>
<dbReference type="EMBL" id="BAABFC010000007">
    <property type="protein sequence ID" value="GAA4495879.1"/>
    <property type="molecule type" value="Genomic_DNA"/>
</dbReference>